<accession>A0A1Z5J182</accession>
<dbReference type="EMBL" id="BCMJ01000003">
    <property type="protein sequence ID" value="GAX07659.1"/>
    <property type="molecule type" value="Genomic_DNA"/>
</dbReference>
<feature type="domain" description="Peptidase M10 metallopeptidase" evidence="5">
    <location>
        <begin position="30"/>
        <end position="155"/>
    </location>
</feature>
<dbReference type="Pfam" id="PF00413">
    <property type="entry name" value="Peptidase_M10"/>
    <property type="match status" value="1"/>
</dbReference>
<dbReference type="GO" id="GO:0006508">
    <property type="term" value="P:proteolysis"/>
    <property type="evidence" value="ECO:0007669"/>
    <property type="project" value="UniProtKB-KW"/>
</dbReference>
<dbReference type="InterPro" id="IPR024079">
    <property type="entry name" value="MetalloPept_cat_dom_sf"/>
</dbReference>
<dbReference type="InterPro" id="IPR001818">
    <property type="entry name" value="Pept_M10_metallopeptidase"/>
</dbReference>
<comment type="caution">
    <text evidence="6">The sequence shown here is derived from an EMBL/GenBank/DDBJ whole genome shotgun (WGS) entry which is preliminary data.</text>
</comment>
<dbReference type="InterPro" id="IPR021190">
    <property type="entry name" value="Pept_M10A"/>
</dbReference>
<sequence>MPSGRLPVVNPWRFETNQATVQIKVGTYYSQVWTRAINTWNSKKVFKFKIVSGPAQITIIPAQSNEATLIKENFVGVAYVDHDNTKRIISVKLHLVHTLLKSNGYTTSQRVNVAEHELGHAMGLAHNPSKQSVMYKTTRYVSVQPVDVKNVRNLYSIPASQYFINSPAITSSTANKDLITNQVGDRLFKTPFESETVVPVLVSDSDG</sequence>
<evidence type="ECO:0000259" key="5">
    <source>
        <dbReference type="Pfam" id="PF00413"/>
    </source>
</evidence>
<evidence type="ECO:0000256" key="3">
    <source>
        <dbReference type="ARBA" id="ARBA00022801"/>
    </source>
</evidence>
<dbReference type="Gene3D" id="3.40.390.10">
    <property type="entry name" value="Collagenase (Catalytic Domain)"/>
    <property type="match status" value="1"/>
</dbReference>
<gene>
    <name evidence="6" type="ORF">IWT5_00809</name>
</gene>
<organism evidence="6 7">
    <name type="scientific">Secundilactobacillus silagincola</name>
    <dbReference type="NCBI Taxonomy" id="1714681"/>
    <lineage>
        <taxon>Bacteria</taxon>
        <taxon>Bacillati</taxon>
        <taxon>Bacillota</taxon>
        <taxon>Bacilli</taxon>
        <taxon>Lactobacillales</taxon>
        <taxon>Lactobacillaceae</taxon>
        <taxon>Secundilactobacillus</taxon>
    </lineage>
</organism>
<keyword evidence="1" id="KW-0645">Protease</keyword>
<dbReference type="OrthoDB" id="2148705at2"/>
<keyword evidence="3" id="KW-0378">Hydrolase</keyword>
<evidence type="ECO:0000313" key="7">
    <source>
        <dbReference type="Proteomes" id="UP000223370"/>
    </source>
</evidence>
<dbReference type="RefSeq" id="WP_098824036.1">
    <property type="nucleotide sequence ID" value="NZ_BCMJ01000003.1"/>
</dbReference>
<dbReference type="SUPFAM" id="SSF55486">
    <property type="entry name" value="Metalloproteases ('zincins'), catalytic domain"/>
    <property type="match status" value="1"/>
</dbReference>
<keyword evidence="2" id="KW-0479">Metal-binding</keyword>
<protein>
    <submittedName>
        <fullName evidence="6">Peptidase M10</fullName>
    </submittedName>
</protein>
<proteinExistence type="predicted"/>
<evidence type="ECO:0000256" key="1">
    <source>
        <dbReference type="ARBA" id="ARBA00022670"/>
    </source>
</evidence>
<name>A0A1Z5J182_9LACO</name>
<reference evidence="6 7" key="1">
    <citation type="submission" date="2015-11" db="EMBL/GenBank/DDBJ databases">
        <title>Draft genome sequences of new species of the genus Lactobacillus isolated from orchardgrass silage.</title>
        <authorList>
            <person name="Tohno M."/>
            <person name="Tanizawa Y."/>
            <person name="Arita M."/>
        </authorList>
    </citation>
    <scope>NUCLEOTIDE SEQUENCE [LARGE SCALE GENOMIC DNA]</scope>
    <source>
        <strain evidence="6 7">IWT5</strain>
    </source>
</reference>
<dbReference type="Proteomes" id="UP000223370">
    <property type="component" value="Unassembled WGS sequence"/>
</dbReference>
<keyword evidence="7" id="KW-1185">Reference proteome</keyword>
<evidence type="ECO:0000256" key="4">
    <source>
        <dbReference type="ARBA" id="ARBA00022833"/>
    </source>
</evidence>
<dbReference type="GO" id="GO:0031012">
    <property type="term" value="C:extracellular matrix"/>
    <property type="evidence" value="ECO:0007669"/>
    <property type="project" value="InterPro"/>
</dbReference>
<dbReference type="AlphaFoldDB" id="A0A1Z5J182"/>
<evidence type="ECO:0000313" key="6">
    <source>
        <dbReference type="EMBL" id="GAX07659.1"/>
    </source>
</evidence>
<keyword evidence="4" id="KW-0862">Zinc</keyword>
<dbReference type="PRINTS" id="PR00138">
    <property type="entry name" value="MATRIXIN"/>
</dbReference>
<dbReference type="GO" id="GO:0008270">
    <property type="term" value="F:zinc ion binding"/>
    <property type="evidence" value="ECO:0007669"/>
    <property type="project" value="InterPro"/>
</dbReference>
<evidence type="ECO:0000256" key="2">
    <source>
        <dbReference type="ARBA" id="ARBA00022723"/>
    </source>
</evidence>
<dbReference type="GO" id="GO:0004222">
    <property type="term" value="F:metalloendopeptidase activity"/>
    <property type="evidence" value="ECO:0007669"/>
    <property type="project" value="InterPro"/>
</dbReference>